<protein>
    <submittedName>
        <fullName evidence="1">Uncharacterized protein</fullName>
    </submittedName>
</protein>
<gene>
    <name evidence="1" type="ORF">TSPGSL018_21428</name>
</gene>
<name>A0A061RZ19_9CHLO</name>
<organism evidence="1">
    <name type="scientific">Tetraselmis sp. GSL018</name>
    <dbReference type="NCBI Taxonomy" id="582737"/>
    <lineage>
        <taxon>Eukaryota</taxon>
        <taxon>Viridiplantae</taxon>
        <taxon>Chlorophyta</taxon>
        <taxon>core chlorophytes</taxon>
        <taxon>Chlorodendrophyceae</taxon>
        <taxon>Chlorodendrales</taxon>
        <taxon>Chlorodendraceae</taxon>
        <taxon>Tetraselmis</taxon>
    </lineage>
</organism>
<sequence>WHGKGACRTQRHHAWKLALPLSPPPFPALWKSTVQRQKDALDLSVCFCLNAPRLSLSLSLLSPDSLPPSLSLSL</sequence>
<feature type="non-terminal residue" evidence="1">
    <location>
        <position position="1"/>
    </location>
</feature>
<dbReference type="EMBL" id="GBEZ01009582">
    <property type="protein sequence ID" value="JAC76014.1"/>
    <property type="molecule type" value="Transcribed_RNA"/>
</dbReference>
<feature type="non-terminal residue" evidence="1">
    <location>
        <position position="74"/>
    </location>
</feature>
<reference evidence="1" key="1">
    <citation type="submission" date="2014-05" db="EMBL/GenBank/DDBJ databases">
        <title>The transcriptome of the halophilic microalga Tetraselmis sp. GSL018 isolated from the Great Salt Lake, Utah.</title>
        <authorList>
            <person name="Jinkerson R.E."/>
            <person name="D'Adamo S."/>
            <person name="Posewitz M.C."/>
        </authorList>
    </citation>
    <scope>NUCLEOTIDE SEQUENCE</scope>
    <source>
        <strain evidence="1">GSL018</strain>
    </source>
</reference>
<evidence type="ECO:0000313" key="1">
    <source>
        <dbReference type="EMBL" id="JAC76014.1"/>
    </source>
</evidence>
<dbReference type="AlphaFoldDB" id="A0A061RZ19"/>
<proteinExistence type="predicted"/>
<accession>A0A061RZ19</accession>